<feature type="compositionally biased region" description="Polar residues" evidence="3">
    <location>
        <begin position="26"/>
        <end position="46"/>
    </location>
</feature>
<dbReference type="SUPFAM" id="SSF103473">
    <property type="entry name" value="MFS general substrate transporter"/>
    <property type="match status" value="1"/>
</dbReference>
<dbReference type="GO" id="GO:0022857">
    <property type="term" value="F:transmembrane transporter activity"/>
    <property type="evidence" value="ECO:0007669"/>
    <property type="project" value="InterPro"/>
</dbReference>
<dbReference type="Proteomes" id="UP000320333">
    <property type="component" value="Unassembled WGS sequence"/>
</dbReference>
<evidence type="ECO:0000313" key="7">
    <source>
        <dbReference type="Proteomes" id="UP000320333"/>
    </source>
</evidence>
<keyword evidence="7" id="KW-1185">Reference proteome</keyword>
<feature type="transmembrane region" description="Helical" evidence="4">
    <location>
        <begin position="340"/>
        <end position="360"/>
    </location>
</feature>
<feature type="transmembrane region" description="Helical" evidence="4">
    <location>
        <begin position="74"/>
        <end position="95"/>
    </location>
</feature>
<accession>A0A507FMV8</accession>
<evidence type="ECO:0000256" key="2">
    <source>
        <dbReference type="ARBA" id="ARBA00006727"/>
    </source>
</evidence>
<dbReference type="Gene3D" id="1.20.1250.20">
    <property type="entry name" value="MFS general substrate transporter like domains"/>
    <property type="match status" value="2"/>
</dbReference>
<keyword evidence="4" id="KW-0812">Transmembrane</keyword>
<evidence type="ECO:0000313" key="6">
    <source>
        <dbReference type="EMBL" id="TPX77573.1"/>
    </source>
</evidence>
<feature type="transmembrane region" description="Helical" evidence="4">
    <location>
        <begin position="273"/>
        <end position="291"/>
    </location>
</feature>
<feature type="region of interest" description="Disordered" evidence="3">
    <location>
        <begin position="1"/>
        <end position="49"/>
    </location>
</feature>
<comment type="subcellular location">
    <subcellularLocation>
        <location evidence="1">Membrane</location>
        <topology evidence="1">Multi-pass membrane protein</topology>
    </subcellularLocation>
</comment>
<feature type="transmembrane region" description="Helical" evidence="4">
    <location>
        <begin position="200"/>
        <end position="220"/>
    </location>
</feature>
<dbReference type="PANTHER" id="PTHR11360:SF284">
    <property type="entry name" value="EG:103B4.3 PROTEIN-RELATED"/>
    <property type="match status" value="1"/>
</dbReference>
<evidence type="ECO:0000256" key="3">
    <source>
        <dbReference type="SAM" id="MobiDB-lite"/>
    </source>
</evidence>
<feature type="transmembrane region" description="Helical" evidence="4">
    <location>
        <begin position="366"/>
        <end position="388"/>
    </location>
</feature>
<evidence type="ECO:0000256" key="1">
    <source>
        <dbReference type="ARBA" id="ARBA00004141"/>
    </source>
</evidence>
<feature type="transmembrane region" description="Helical" evidence="4">
    <location>
        <begin position="165"/>
        <end position="188"/>
    </location>
</feature>
<comment type="similarity">
    <text evidence="2">Belongs to the major facilitator superfamily. Monocarboxylate porter (TC 2.A.1.13) family.</text>
</comment>
<gene>
    <name evidence="6" type="ORF">CcCBS67573_g01191</name>
</gene>
<feature type="transmembrane region" description="Helical" evidence="4">
    <location>
        <begin position="428"/>
        <end position="453"/>
    </location>
</feature>
<proteinExistence type="inferred from homology"/>
<feature type="transmembrane region" description="Helical" evidence="4">
    <location>
        <begin position="232"/>
        <end position="252"/>
    </location>
</feature>
<name>A0A507FMV8_9FUNG</name>
<feature type="transmembrane region" description="Helical" evidence="4">
    <location>
        <begin position="311"/>
        <end position="333"/>
    </location>
</feature>
<comment type="caution">
    <text evidence="6">The sequence shown here is derived from an EMBL/GenBank/DDBJ whole genome shotgun (WGS) entry which is preliminary data.</text>
</comment>
<feature type="transmembrane region" description="Helical" evidence="4">
    <location>
        <begin position="400"/>
        <end position="422"/>
    </location>
</feature>
<evidence type="ECO:0000259" key="5">
    <source>
        <dbReference type="PROSITE" id="PS50850"/>
    </source>
</evidence>
<dbReference type="PANTHER" id="PTHR11360">
    <property type="entry name" value="MONOCARBOXYLATE TRANSPORTER"/>
    <property type="match status" value="1"/>
</dbReference>
<dbReference type="EMBL" id="QEAP01000018">
    <property type="protein sequence ID" value="TPX77573.1"/>
    <property type="molecule type" value="Genomic_DNA"/>
</dbReference>
<dbReference type="InterPro" id="IPR036259">
    <property type="entry name" value="MFS_trans_sf"/>
</dbReference>
<dbReference type="GO" id="GO:0016020">
    <property type="term" value="C:membrane"/>
    <property type="evidence" value="ECO:0007669"/>
    <property type="project" value="UniProtKB-SubCell"/>
</dbReference>
<feature type="domain" description="Major facilitator superfamily (MFS) profile" evidence="5">
    <location>
        <begin position="269"/>
        <end position="461"/>
    </location>
</feature>
<feature type="compositionally biased region" description="Polar residues" evidence="3">
    <location>
        <begin position="1"/>
        <end position="15"/>
    </location>
</feature>
<feature type="transmembrane region" description="Helical" evidence="4">
    <location>
        <begin position="143"/>
        <end position="159"/>
    </location>
</feature>
<keyword evidence="4" id="KW-0472">Membrane</keyword>
<feature type="transmembrane region" description="Helical" evidence="4">
    <location>
        <begin position="107"/>
        <end position="131"/>
    </location>
</feature>
<dbReference type="AlphaFoldDB" id="A0A507FMV8"/>
<dbReference type="STRING" id="246404.A0A507FMV8"/>
<dbReference type="InterPro" id="IPR050327">
    <property type="entry name" value="Proton-linked_MCT"/>
</dbReference>
<dbReference type="OrthoDB" id="2213137at2759"/>
<dbReference type="InterPro" id="IPR020846">
    <property type="entry name" value="MFS_dom"/>
</dbReference>
<sequence>MASAPASISSTTDTQDMYKDTEDDSNATATTDFQTVTNDEPSSQAKTAEAPDQLLQISSDDAAFNDAPDGGYDAWMTVVACFVAHMICFGPEYSYGVFTKYYLDQGLGSASAISIVGGLGAASVNIIGIFTTTLMSKFGYQRIIIIGATLYLMGFLLASFCGKSLPLLCLTQAIMYGVGASFAYYPCLSIPNQYFAKKRGIAMGIGVAGSGVGGVIYSLGTQQLLNSVGFEWTMRITGIFSFMCLLAIVPFVKERIPPTASESKADFSVFRNVKFNMLLFCILFFCLSFYIPTYYLPDYAVSALQIDITSASYLLTAHNGSAILGRLLIGFIADLFVGRMNALIGVIILHSLSTLIWVFANNLPVLYTFTLLNGFMSGAYWVVFPVVVAEMFGVSKLGGLVGILYTMNAFGALLGPSIAGAFRDSVGYVGLILFCGALTLASTVFALMARLMFDRTVWKRV</sequence>
<protein>
    <recommendedName>
        <fullName evidence="5">Major facilitator superfamily (MFS) profile domain-containing protein</fullName>
    </recommendedName>
</protein>
<dbReference type="PROSITE" id="PS50850">
    <property type="entry name" value="MFS"/>
    <property type="match status" value="1"/>
</dbReference>
<dbReference type="Pfam" id="PF07690">
    <property type="entry name" value="MFS_1"/>
    <property type="match status" value="1"/>
</dbReference>
<dbReference type="InterPro" id="IPR011701">
    <property type="entry name" value="MFS"/>
</dbReference>
<organism evidence="6 7">
    <name type="scientific">Chytriomyces confervae</name>
    <dbReference type="NCBI Taxonomy" id="246404"/>
    <lineage>
        <taxon>Eukaryota</taxon>
        <taxon>Fungi</taxon>
        <taxon>Fungi incertae sedis</taxon>
        <taxon>Chytridiomycota</taxon>
        <taxon>Chytridiomycota incertae sedis</taxon>
        <taxon>Chytridiomycetes</taxon>
        <taxon>Chytridiales</taxon>
        <taxon>Chytriomycetaceae</taxon>
        <taxon>Chytriomyces</taxon>
    </lineage>
</organism>
<reference evidence="6 7" key="1">
    <citation type="journal article" date="2019" name="Sci. Rep.">
        <title>Comparative genomics of chytrid fungi reveal insights into the obligate biotrophic and pathogenic lifestyle of Synchytrium endobioticum.</title>
        <authorList>
            <person name="van de Vossenberg B.T.L.H."/>
            <person name="Warris S."/>
            <person name="Nguyen H.D.T."/>
            <person name="van Gent-Pelzer M.P.E."/>
            <person name="Joly D.L."/>
            <person name="van de Geest H.C."/>
            <person name="Bonants P.J.M."/>
            <person name="Smith D.S."/>
            <person name="Levesque C.A."/>
            <person name="van der Lee T.A.J."/>
        </authorList>
    </citation>
    <scope>NUCLEOTIDE SEQUENCE [LARGE SCALE GENOMIC DNA]</scope>
    <source>
        <strain evidence="6 7">CBS 675.73</strain>
    </source>
</reference>
<evidence type="ECO:0000256" key="4">
    <source>
        <dbReference type="SAM" id="Phobius"/>
    </source>
</evidence>
<keyword evidence="4" id="KW-1133">Transmembrane helix</keyword>